<gene>
    <name evidence="2" type="ORF">Ctob_016016</name>
</gene>
<comment type="caution">
    <text evidence="2">The sequence shown here is derived from an EMBL/GenBank/DDBJ whole genome shotgun (WGS) entry which is preliminary data.</text>
</comment>
<reference evidence="3" key="1">
    <citation type="journal article" date="2015" name="PLoS Genet.">
        <title>Genome Sequence and Transcriptome Analyses of Chrysochromulina tobin: Metabolic Tools for Enhanced Algal Fitness in the Prominent Order Prymnesiales (Haptophyceae).</title>
        <authorList>
            <person name="Hovde B.T."/>
            <person name="Deodato C.R."/>
            <person name="Hunsperger H.M."/>
            <person name="Ryken S.A."/>
            <person name="Yost W."/>
            <person name="Jha R.K."/>
            <person name="Patterson J."/>
            <person name="Monnat R.J. Jr."/>
            <person name="Barlow S.B."/>
            <person name="Starkenburg S.R."/>
            <person name="Cattolico R.A."/>
        </authorList>
    </citation>
    <scope>NUCLEOTIDE SEQUENCE</scope>
    <source>
        <strain evidence="3">CCMP291</strain>
    </source>
</reference>
<proteinExistence type="predicted"/>
<keyword evidence="1" id="KW-0175">Coiled coil</keyword>
<evidence type="ECO:0000256" key="1">
    <source>
        <dbReference type="SAM" id="Coils"/>
    </source>
</evidence>
<accession>A0A0M0K7F6</accession>
<sequence>MLFSGPCLSEMRIKGSSVLLVNMEVHGDLQRSQQRLAEEELRREQLSIELELSTADVAEVESMLYSVLQSVEKSARAEAAAEQQKMKQTKPPPPLKATFAKMKRVDLLKAARARADEIHALKTTLVKLSTRLDAMHLEQKDEEVFTTMNELVARYEQELELMRERLITFDECAERCAEGGLADLPSVLAESIVGGHIGTGSFYARATDDQLRNVQCKSAKSHRFKEDVKDVMAYAWARQSPARAMATLGGSSDRPEQMGFLFPSTATLRNHVQKGCSMGHAGKGGGFGGIVNENVDAFLKFQTLRRTEIKDCYTSYVSDDGSTGLVEELAKLLLCAISFDESDIDDALETSTDGAYHWYGDVDLSFIGGHDPRTLEQEHRDLMKGLDAVLTGAEAAQAEADAMAEAVEKAGADVVVAPAETAADADVAPAETAADANGLTQEEQALSDFKAKQQTELAALAANVQTAKRRVRAVVGALQEAAGMGYAIPSIALSMHGTATVADIQGAMCAEAAVAAAIAAVDGSSIMKLEFEELAALAAQLRIQISEIFEGRRIAANKILVVMLKDFTHTYSIPVAHFAVTGALKSHELDALIEYTLSNIKQRVGVVIVEESACSVFKLMPVAETGDGAITNLVRDERSTKRKTAD</sequence>
<organism evidence="2 3">
    <name type="scientific">Chrysochromulina tobinii</name>
    <dbReference type="NCBI Taxonomy" id="1460289"/>
    <lineage>
        <taxon>Eukaryota</taxon>
        <taxon>Haptista</taxon>
        <taxon>Haptophyta</taxon>
        <taxon>Prymnesiophyceae</taxon>
        <taxon>Prymnesiales</taxon>
        <taxon>Chrysochromulinaceae</taxon>
        <taxon>Chrysochromulina</taxon>
    </lineage>
</organism>
<evidence type="ECO:0000313" key="3">
    <source>
        <dbReference type="Proteomes" id="UP000037460"/>
    </source>
</evidence>
<feature type="coiled-coil region" evidence="1">
    <location>
        <begin position="29"/>
        <end position="56"/>
    </location>
</feature>
<evidence type="ECO:0000313" key="2">
    <source>
        <dbReference type="EMBL" id="KOO34750.1"/>
    </source>
</evidence>
<dbReference type="Proteomes" id="UP000037460">
    <property type="component" value="Unassembled WGS sequence"/>
</dbReference>
<name>A0A0M0K7F6_9EUKA</name>
<dbReference type="EMBL" id="JWZX01001108">
    <property type="protein sequence ID" value="KOO34750.1"/>
    <property type="molecule type" value="Genomic_DNA"/>
</dbReference>
<protein>
    <submittedName>
        <fullName evidence="2">Uncharacterized protein</fullName>
    </submittedName>
</protein>
<dbReference type="AlphaFoldDB" id="A0A0M0K7F6"/>
<keyword evidence="3" id="KW-1185">Reference proteome</keyword>